<sequence length="365" mass="41911">MKKIVVFTYLERHLKKLIPLLIRLIDDKNIKLSLVLMTKEEENLARYHNIPYIMLDEFTNLPRRQNFDISWGLEPLINCLKLVEPDLFIAIEVNYILRNAIRYCKQNNIPNMIIQHGTPNDYSLHAFAPFEGETFAAWGEFTKRYLIQNGVPENKIIVTGGMNFDRTLNIKTNKKQVAPLLGIDENKKWVLFTTQGVGAGGRPTKNEIISGVQAVTRRAKDFDDVQLIFQVHPDQQIIDIQQHVNEISESTAIVCKYKNTEELIAVSDAVITFFSTTAIDAVILEKPLMLINLVDQKDFFPFVRMKAAFGVYCVEQIWSDFSNLLDSNCLDQRDAANFMNYLNDGNALERILSLCYEKLGVDRVE</sequence>
<comment type="similarity">
    <text evidence="1">Belongs to the UDP-N-acetylglucosamine 2-epimerase family.</text>
</comment>
<dbReference type="SUPFAM" id="SSF53756">
    <property type="entry name" value="UDP-Glycosyltransferase/glycogen phosphorylase"/>
    <property type="match status" value="1"/>
</dbReference>
<feature type="domain" description="UDP-N-acetylglucosamine 2-epimerase" evidence="2">
    <location>
        <begin position="142"/>
        <end position="353"/>
    </location>
</feature>
<dbReference type="RefSeq" id="WP_345585217.1">
    <property type="nucleotide sequence ID" value="NZ_BAABJG010000002.1"/>
</dbReference>
<dbReference type="Proteomes" id="UP001597180">
    <property type="component" value="Unassembled WGS sequence"/>
</dbReference>
<name>A0ABW3UFV3_9BACL</name>
<keyword evidence="1" id="KW-0413">Isomerase</keyword>
<evidence type="ECO:0000256" key="1">
    <source>
        <dbReference type="RuleBase" id="RU003513"/>
    </source>
</evidence>
<dbReference type="InterPro" id="IPR043148">
    <property type="entry name" value="TagF_C"/>
</dbReference>
<dbReference type="InterPro" id="IPR003331">
    <property type="entry name" value="UDP_GlcNAc_Epimerase_2_dom"/>
</dbReference>
<keyword evidence="4" id="KW-1185">Reference proteome</keyword>
<protein>
    <submittedName>
        <fullName evidence="3">UDP-N-acetylglucosamine 2-epimerase</fullName>
    </submittedName>
</protein>
<dbReference type="Gene3D" id="3.40.50.12580">
    <property type="match status" value="1"/>
</dbReference>
<dbReference type="EMBL" id="JBHTLU010000009">
    <property type="protein sequence ID" value="MFD1219307.1"/>
    <property type="molecule type" value="Genomic_DNA"/>
</dbReference>
<dbReference type="Pfam" id="PF02350">
    <property type="entry name" value="Epimerase_2"/>
    <property type="match status" value="1"/>
</dbReference>
<proteinExistence type="inferred from homology"/>
<evidence type="ECO:0000313" key="4">
    <source>
        <dbReference type="Proteomes" id="UP001597180"/>
    </source>
</evidence>
<evidence type="ECO:0000259" key="2">
    <source>
        <dbReference type="Pfam" id="PF02350"/>
    </source>
</evidence>
<evidence type="ECO:0000313" key="3">
    <source>
        <dbReference type="EMBL" id="MFD1219307.1"/>
    </source>
</evidence>
<reference evidence="4" key="1">
    <citation type="journal article" date="2019" name="Int. J. Syst. Evol. Microbiol.">
        <title>The Global Catalogue of Microorganisms (GCM) 10K type strain sequencing project: providing services to taxonomists for standard genome sequencing and annotation.</title>
        <authorList>
            <consortium name="The Broad Institute Genomics Platform"/>
            <consortium name="The Broad Institute Genome Sequencing Center for Infectious Disease"/>
            <person name="Wu L."/>
            <person name="Ma J."/>
        </authorList>
    </citation>
    <scope>NUCLEOTIDE SEQUENCE [LARGE SCALE GENOMIC DNA]</scope>
    <source>
        <strain evidence="4">CCUG 53270</strain>
    </source>
</reference>
<comment type="caution">
    <text evidence="3">The sequence shown here is derived from an EMBL/GenBank/DDBJ whole genome shotgun (WGS) entry which is preliminary data.</text>
</comment>
<organism evidence="3 4">
    <name type="scientific">Paenibacillus vulneris</name>
    <dbReference type="NCBI Taxonomy" id="1133364"/>
    <lineage>
        <taxon>Bacteria</taxon>
        <taxon>Bacillati</taxon>
        <taxon>Bacillota</taxon>
        <taxon>Bacilli</taxon>
        <taxon>Bacillales</taxon>
        <taxon>Paenibacillaceae</taxon>
        <taxon>Paenibacillus</taxon>
    </lineage>
</organism>
<gene>
    <name evidence="3" type="ORF">ACFQ4B_04190</name>
</gene>
<accession>A0ABW3UFV3</accession>